<dbReference type="EMBL" id="VVIW01000001">
    <property type="protein sequence ID" value="NHZ38869.1"/>
    <property type="molecule type" value="Genomic_DNA"/>
</dbReference>
<accession>A0ABX0M5I8</accession>
<gene>
    <name evidence="1" type="ORF">F1609_01610</name>
</gene>
<name>A0ABX0M5I8_9BURK</name>
<sequence>MSPQALIDNCSAAGVSVYLAGDGLKLRGPAEAVNAVSAKVRANKAALLAHLSTNPAIDLVAEFMEVDGLTRKEAEAMAAISVQPRTPAVWLGLIAELNTLIATYCDSAQVSQEAKQRLHAVAASQSLASIPTAIEWFRAELRTLNASHPTESTK</sequence>
<dbReference type="Gene3D" id="1.10.10.1830">
    <property type="entry name" value="Non-ribosomal peptide synthase, adenylation domain"/>
    <property type="match status" value="1"/>
</dbReference>
<organism evidence="1 2">
    <name type="scientific">Massilia aquatica</name>
    <dbReference type="NCBI Taxonomy" id="2609000"/>
    <lineage>
        <taxon>Bacteria</taxon>
        <taxon>Pseudomonadati</taxon>
        <taxon>Pseudomonadota</taxon>
        <taxon>Betaproteobacteria</taxon>
        <taxon>Burkholderiales</taxon>
        <taxon>Oxalobacteraceae</taxon>
        <taxon>Telluria group</taxon>
        <taxon>Massilia</taxon>
    </lineage>
</organism>
<evidence type="ECO:0000313" key="2">
    <source>
        <dbReference type="Proteomes" id="UP000819052"/>
    </source>
</evidence>
<keyword evidence="2" id="KW-1185">Reference proteome</keyword>
<dbReference type="Proteomes" id="UP000819052">
    <property type="component" value="Unassembled WGS sequence"/>
</dbReference>
<reference evidence="1 2" key="1">
    <citation type="submission" date="2019-09" db="EMBL/GenBank/DDBJ databases">
        <title>Taxonomy of Antarctic Massilia spp.: description of Massilia rubra sp. nov., Massilia aquatica sp. nov., Massilia mucilaginosa sp. nov., Massilia frigida sp. nov. isolated from streams, lakes and regoliths.</title>
        <authorList>
            <person name="Holochova P."/>
            <person name="Sedlacek I."/>
            <person name="Kralova S."/>
            <person name="Maslanova I."/>
            <person name="Busse H.-J."/>
            <person name="Stankova E."/>
            <person name="Vrbovska V."/>
            <person name="Kovarovic V."/>
            <person name="Bartak M."/>
            <person name="Svec P."/>
            <person name="Pantucek R."/>
        </authorList>
    </citation>
    <scope>NUCLEOTIDE SEQUENCE [LARGE SCALE GENOMIC DNA]</scope>
    <source>
        <strain evidence="1 2">CCM 8693</strain>
    </source>
</reference>
<dbReference type="RefSeq" id="WP_167073996.1">
    <property type="nucleotide sequence ID" value="NZ_VVIW01000001.1"/>
</dbReference>
<evidence type="ECO:0008006" key="3">
    <source>
        <dbReference type="Google" id="ProtNLM"/>
    </source>
</evidence>
<proteinExistence type="predicted"/>
<dbReference type="InterPro" id="IPR044894">
    <property type="entry name" value="TubC_N_sf"/>
</dbReference>
<protein>
    <recommendedName>
        <fullName evidence="3">TubC N-terminal docking domain-containing protein</fullName>
    </recommendedName>
</protein>
<comment type="caution">
    <text evidence="1">The sequence shown here is derived from an EMBL/GenBank/DDBJ whole genome shotgun (WGS) entry which is preliminary data.</text>
</comment>
<evidence type="ECO:0000313" key="1">
    <source>
        <dbReference type="EMBL" id="NHZ38869.1"/>
    </source>
</evidence>